<protein>
    <submittedName>
        <fullName evidence="2">Uncharacterized protein</fullName>
    </submittedName>
</protein>
<reference evidence="2 3" key="1">
    <citation type="journal article" date="2021" name="Elife">
        <title>Chloroplast acquisition without the gene transfer in kleptoplastic sea slugs, Plakobranchus ocellatus.</title>
        <authorList>
            <person name="Maeda T."/>
            <person name="Takahashi S."/>
            <person name="Yoshida T."/>
            <person name="Shimamura S."/>
            <person name="Takaki Y."/>
            <person name="Nagai Y."/>
            <person name="Toyoda A."/>
            <person name="Suzuki Y."/>
            <person name="Arimoto A."/>
            <person name="Ishii H."/>
            <person name="Satoh N."/>
            <person name="Nishiyama T."/>
            <person name="Hasebe M."/>
            <person name="Maruyama T."/>
            <person name="Minagawa J."/>
            <person name="Obokata J."/>
            <person name="Shigenobu S."/>
        </authorList>
    </citation>
    <scope>NUCLEOTIDE SEQUENCE [LARGE SCALE GENOMIC DNA]</scope>
</reference>
<keyword evidence="3" id="KW-1185">Reference proteome</keyword>
<feature type="transmembrane region" description="Helical" evidence="1">
    <location>
        <begin position="183"/>
        <end position="205"/>
    </location>
</feature>
<dbReference type="AlphaFoldDB" id="A0AAV3ZZ94"/>
<comment type="caution">
    <text evidence="2">The sequence shown here is derived from an EMBL/GenBank/DDBJ whole genome shotgun (WGS) entry which is preliminary data.</text>
</comment>
<keyword evidence="1" id="KW-1133">Transmembrane helix</keyword>
<gene>
    <name evidence="2" type="ORF">PoB_002774100</name>
</gene>
<dbReference type="Proteomes" id="UP000735302">
    <property type="component" value="Unassembled WGS sequence"/>
</dbReference>
<evidence type="ECO:0000313" key="2">
    <source>
        <dbReference type="EMBL" id="GFO01236.1"/>
    </source>
</evidence>
<sequence>MLCSGDSQGSTALWIVAVVGTVCQILAVVLVVLGLFAAPAFIEHEDEKKEQKSFTLIEGSIKCEPIYCYKSEKLMAKKAITMTGMAMKKMAIKQAKWLPIARILILLGMGANLLSLAILLFAFWPAVLTGKVLNIVLHICRLIDFFGAPAKFVGAFLMVIHISEINESYSWWRYEGLFKMNPLPIGLVLYSYILQTLCFVCATLATDKGARGQPSHIALMKQDNLLASLEAEEKEKVERVSYHPIDTARSSRIMSEVKLHSIEDESTV</sequence>
<feature type="transmembrane region" description="Helical" evidence="1">
    <location>
        <begin position="12"/>
        <end position="42"/>
    </location>
</feature>
<dbReference type="EMBL" id="BLXT01003251">
    <property type="protein sequence ID" value="GFO01236.1"/>
    <property type="molecule type" value="Genomic_DNA"/>
</dbReference>
<proteinExistence type="predicted"/>
<keyword evidence="1" id="KW-0472">Membrane</keyword>
<organism evidence="2 3">
    <name type="scientific">Plakobranchus ocellatus</name>
    <dbReference type="NCBI Taxonomy" id="259542"/>
    <lineage>
        <taxon>Eukaryota</taxon>
        <taxon>Metazoa</taxon>
        <taxon>Spiralia</taxon>
        <taxon>Lophotrochozoa</taxon>
        <taxon>Mollusca</taxon>
        <taxon>Gastropoda</taxon>
        <taxon>Heterobranchia</taxon>
        <taxon>Euthyneura</taxon>
        <taxon>Panpulmonata</taxon>
        <taxon>Sacoglossa</taxon>
        <taxon>Placobranchoidea</taxon>
        <taxon>Plakobranchidae</taxon>
        <taxon>Plakobranchus</taxon>
    </lineage>
</organism>
<name>A0AAV3ZZ94_9GAST</name>
<evidence type="ECO:0000313" key="3">
    <source>
        <dbReference type="Proteomes" id="UP000735302"/>
    </source>
</evidence>
<evidence type="ECO:0000256" key="1">
    <source>
        <dbReference type="SAM" id="Phobius"/>
    </source>
</evidence>
<accession>A0AAV3ZZ94</accession>
<feature type="transmembrane region" description="Helical" evidence="1">
    <location>
        <begin position="97"/>
        <end position="123"/>
    </location>
</feature>
<keyword evidence="1" id="KW-0812">Transmembrane</keyword>